<comment type="caution">
    <text evidence="2">The sequence shown here is derived from an EMBL/GenBank/DDBJ whole genome shotgun (WGS) entry which is preliminary data.</text>
</comment>
<gene>
    <name evidence="2" type="ORF">P4706_27895</name>
</gene>
<organism evidence="2 3">
    <name type="scientific">Peribacillus castrilensis</name>
    <dbReference type="NCBI Taxonomy" id="2897690"/>
    <lineage>
        <taxon>Bacteria</taxon>
        <taxon>Bacillati</taxon>
        <taxon>Bacillota</taxon>
        <taxon>Bacilli</taxon>
        <taxon>Bacillales</taxon>
        <taxon>Bacillaceae</taxon>
        <taxon>Peribacillus</taxon>
    </lineage>
</organism>
<proteinExistence type="predicted"/>
<dbReference type="RefSeq" id="WP_367408357.1">
    <property type="nucleotide sequence ID" value="NZ_JARNBH010000042.1"/>
</dbReference>
<dbReference type="EMBL" id="JARNBH010000042">
    <property type="protein sequence ID" value="MEC0276816.1"/>
    <property type="molecule type" value="Genomic_DNA"/>
</dbReference>
<evidence type="ECO:0000313" key="2">
    <source>
        <dbReference type="EMBL" id="MEC0276816.1"/>
    </source>
</evidence>
<feature type="compositionally biased region" description="Polar residues" evidence="1">
    <location>
        <begin position="48"/>
        <end position="59"/>
    </location>
</feature>
<reference evidence="2 3" key="1">
    <citation type="submission" date="2023-03" db="EMBL/GenBank/DDBJ databases">
        <title>Bacillus Genome Sequencing.</title>
        <authorList>
            <person name="Dunlap C."/>
        </authorList>
    </citation>
    <scope>NUCLEOTIDE SEQUENCE [LARGE SCALE GENOMIC DNA]</scope>
    <source>
        <strain evidence="2 3">B-41290</strain>
    </source>
</reference>
<keyword evidence="3" id="KW-1185">Reference proteome</keyword>
<dbReference type="Proteomes" id="UP001307168">
    <property type="component" value="Unassembled WGS sequence"/>
</dbReference>
<dbReference type="AlphaFoldDB" id="A0AAW9NHJ3"/>
<feature type="region of interest" description="Disordered" evidence="1">
    <location>
        <begin position="48"/>
        <end position="68"/>
    </location>
</feature>
<sequence>MGLFDFLPFRKKDANFNKGIIAEAMTTSQFATGSGVAGNPLTDIESTSEFGGSRTTIPNMSGGGTGALPKKARRELGLDERQLASAEIDDLMDTFMDAHPDISFAIWNFLRLAVGDFSVKVYKIGSGKQEQDDAAEEALQILLQRFEIPNVERFESSRSLKKVLTQLTLSVITRGANAAELVLTPSNDDIAFIAPVDPRTIEFKYEQDRFVPYQDEGKISLDTPTFLYEALDEKIDNPYGRGPLIGAINMIMFQLQVLNDLKAVVHNQGYPRLDIKIVEEVLLKRMPIAIRNNEKAKSKWLNEKLGEIIGMYNNLEPDDTFVHFDSLEINTVGGGKGGGAMIDPEKLFGVIDSLIMAGLKTVSTILGRRTNGNTESFAKLEIKLYMKGVEAIQEVVERLMSRALTLALNIQGKQGLVEFKYKPIEIRTELEQAQFEQIHLQNVAYKRDQGWIDQDQASVLVTGAKAVAEPDWEHMGKTGSVVTNKDGAPTSGAKDEKTASDSSTK</sequence>
<feature type="region of interest" description="Disordered" evidence="1">
    <location>
        <begin position="471"/>
        <end position="505"/>
    </location>
</feature>
<evidence type="ECO:0008006" key="4">
    <source>
        <dbReference type="Google" id="ProtNLM"/>
    </source>
</evidence>
<name>A0AAW9NHJ3_9BACI</name>
<protein>
    <recommendedName>
        <fullName evidence="4">Portal protein</fullName>
    </recommendedName>
</protein>
<accession>A0AAW9NHJ3</accession>
<feature type="compositionally biased region" description="Basic and acidic residues" evidence="1">
    <location>
        <begin position="493"/>
        <end position="505"/>
    </location>
</feature>
<evidence type="ECO:0000256" key="1">
    <source>
        <dbReference type="SAM" id="MobiDB-lite"/>
    </source>
</evidence>
<evidence type="ECO:0000313" key="3">
    <source>
        <dbReference type="Proteomes" id="UP001307168"/>
    </source>
</evidence>